<comment type="caution">
    <text evidence="3">The sequence shown here is derived from an EMBL/GenBank/DDBJ whole genome shotgun (WGS) entry which is preliminary data.</text>
</comment>
<dbReference type="Gene3D" id="1.10.443.10">
    <property type="entry name" value="Intergrase catalytic core"/>
    <property type="match status" value="1"/>
</dbReference>
<dbReference type="InterPro" id="IPR002104">
    <property type="entry name" value="Integrase_catalytic"/>
</dbReference>
<evidence type="ECO:0000313" key="4">
    <source>
        <dbReference type="Proteomes" id="UP001235712"/>
    </source>
</evidence>
<evidence type="ECO:0000256" key="1">
    <source>
        <dbReference type="ARBA" id="ARBA00023172"/>
    </source>
</evidence>
<accession>A0ABT9P7F1</accession>
<evidence type="ECO:0000259" key="2">
    <source>
        <dbReference type="PROSITE" id="PS51898"/>
    </source>
</evidence>
<protein>
    <submittedName>
        <fullName evidence="3">Integrase</fullName>
    </submittedName>
</protein>
<dbReference type="InterPro" id="IPR013762">
    <property type="entry name" value="Integrase-like_cat_sf"/>
</dbReference>
<dbReference type="Pfam" id="PF00589">
    <property type="entry name" value="Phage_integrase"/>
    <property type="match status" value="1"/>
</dbReference>
<keyword evidence="1" id="KW-0233">DNA recombination</keyword>
<dbReference type="PROSITE" id="PS51898">
    <property type="entry name" value="TYR_RECOMBINASE"/>
    <property type="match status" value="1"/>
</dbReference>
<dbReference type="CDD" id="cd01189">
    <property type="entry name" value="INT_ICEBs1_C_like"/>
    <property type="match status" value="1"/>
</dbReference>
<reference evidence="3 4" key="1">
    <citation type="submission" date="2023-07" db="EMBL/GenBank/DDBJ databases">
        <title>Sequencing the genomes of 1000 actinobacteria strains.</title>
        <authorList>
            <person name="Klenk H.-P."/>
        </authorList>
    </citation>
    <scope>NUCLEOTIDE SEQUENCE [LARGE SCALE GENOMIC DNA]</scope>
    <source>
        <strain evidence="3 4">DSM 44388</strain>
    </source>
</reference>
<dbReference type="SUPFAM" id="SSF56349">
    <property type="entry name" value="DNA breaking-rejoining enzymes"/>
    <property type="match status" value="1"/>
</dbReference>
<dbReference type="EMBL" id="JAUSQZ010000001">
    <property type="protein sequence ID" value="MDP9828377.1"/>
    <property type="molecule type" value="Genomic_DNA"/>
</dbReference>
<dbReference type="Proteomes" id="UP001235712">
    <property type="component" value="Unassembled WGS sequence"/>
</dbReference>
<keyword evidence="4" id="KW-1185">Reference proteome</keyword>
<proteinExistence type="predicted"/>
<dbReference type="InterPro" id="IPR011010">
    <property type="entry name" value="DNA_brk_join_enz"/>
</dbReference>
<dbReference type="PANTHER" id="PTHR30349:SF91">
    <property type="entry name" value="INTA PROTEIN"/>
    <property type="match status" value="1"/>
</dbReference>
<evidence type="ECO:0000313" key="3">
    <source>
        <dbReference type="EMBL" id="MDP9828377.1"/>
    </source>
</evidence>
<dbReference type="InterPro" id="IPR050090">
    <property type="entry name" value="Tyrosine_recombinase_XerCD"/>
</dbReference>
<organism evidence="3 4">
    <name type="scientific">Kineosporia succinea</name>
    <dbReference type="NCBI Taxonomy" id="84632"/>
    <lineage>
        <taxon>Bacteria</taxon>
        <taxon>Bacillati</taxon>
        <taxon>Actinomycetota</taxon>
        <taxon>Actinomycetes</taxon>
        <taxon>Kineosporiales</taxon>
        <taxon>Kineosporiaceae</taxon>
        <taxon>Kineosporia</taxon>
    </lineage>
</organism>
<dbReference type="PANTHER" id="PTHR30349">
    <property type="entry name" value="PHAGE INTEGRASE-RELATED"/>
    <property type="match status" value="1"/>
</dbReference>
<feature type="domain" description="Tyr recombinase" evidence="2">
    <location>
        <begin position="22"/>
        <end position="221"/>
    </location>
</feature>
<name>A0ABT9P7F1_9ACTN</name>
<sequence length="243" mass="27461">MREELLSRNVAMSVTVPTRRKRKRSSWTSDEARTFLESARSAQDPMYAVYVLILTIGLRKGEVLGLLWNDVDLSGETLAVNHQLQRVHGKLYHRATKTEESEDSLPLVSLGTAALRWQYAAQERAKRAAGEAWQPGSWVFTTRYGTPIEPRNFSRYFEARCEAAGVPRITVHDARRTCATLLVDLDVHPRVIMRILRHTQISMTMDIYAQASSKATREALRQLGNELDPPEAQLPGDGLEGHH</sequence>
<gene>
    <name evidence="3" type="ORF">J2S57_004126</name>
</gene>